<dbReference type="EMBL" id="JAYMYY010000008">
    <property type="protein sequence ID" value="MEO3992171.1"/>
    <property type="molecule type" value="Genomic_DNA"/>
</dbReference>
<accession>A0ABV0HP30</accession>
<proteinExistence type="predicted"/>
<comment type="caution">
    <text evidence="2">The sequence shown here is derived from an EMBL/GenBank/DDBJ whole genome shotgun (WGS) entry which is preliminary data.</text>
</comment>
<protein>
    <recommendedName>
        <fullName evidence="1">DUF8093 domain-containing protein</fullName>
    </recommendedName>
</protein>
<dbReference type="Proteomes" id="UP001444146">
    <property type="component" value="Unassembled WGS sequence"/>
</dbReference>
<feature type="domain" description="DUF8093" evidence="1">
    <location>
        <begin position="1"/>
        <end position="141"/>
    </location>
</feature>
<dbReference type="RefSeq" id="WP_347796392.1">
    <property type="nucleotide sequence ID" value="NZ_JAYMYY010000008.1"/>
</dbReference>
<evidence type="ECO:0000259" key="1">
    <source>
        <dbReference type="Pfam" id="PF26362"/>
    </source>
</evidence>
<sequence>MELYDLLNDYIRPKDFENIIDPLQAKRRIKEIFHLEKSLGGMVGSLNGYILKRNDGLRSYYSYDLYDQSSWSKLDSDIDRGLLILLDLRRDADDGYRYPFFISENGELFCVNDAVYDSLFIKNILISFSMKVLAYGKPSPTRSNFVPLTREYGPGYWQTTDNDYHALLNVGVMAINRATSMGDEGRPFMSEGKDFMNTIRDKIQIWSPLSEYIDNENKEIISNRSVIRRYGEQREIPQRYLESDDVWAAEGKSWHWIPTISDECYEFKK</sequence>
<dbReference type="InterPro" id="IPR058406">
    <property type="entry name" value="DUF8093"/>
</dbReference>
<keyword evidence="3" id="KW-1185">Reference proteome</keyword>
<dbReference type="Pfam" id="PF26362">
    <property type="entry name" value="DUF8093"/>
    <property type="match status" value="1"/>
</dbReference>
<reference evidence="2 3" key="1">
    <citation type="submission" date="2024-01" db="EMBL/GenBank/DDBJ databases">
        <title>Pseudocitrobacter sp. Endophytic strain Cyp-38L.</title>
        <authorList>
            <person name="Amer M.A."/>
            <person name="Hamed S.M."/>
        </authorList>
    </citation>
    <scope>NUCLEOTIDE SEQUENCE [LARGE SCALE GENOMIC DNA]</scope>
    <source>
        <strain evidence="2 3">Cyp38S</strain>
    </source>
</reference>
<name>A0ABV0HP30_9ENTR</name>
<evidence type="ECO:0000313" key="3">
    <source>
        <dbReference type="Proteomes" id="UP001444146"/>
    </source>
</evidence>
<evidence type="ECO:0000313" key="2">
    <source>
        <dbReference type="EMBL" id="MEO3992171.1"/>
    </source>
</evidence>
<gene>
    <name evidence="2" type="ORF">VSR74_20445</name>
</gene>
<organism evidence="2 3">
    <name type="scientific">Pseudocitrobacter cyperus</name>
    <dbReference type="NCBI Taxonomy" id="3112843"/>
    <lineage>
        <taxon>Bacteria</taxon>
        <taxon>Pseudomonadati</taxon>
        <taxon>Pseudomonadota</taxon>
        <taxon>Gammaproteobacteria</taxon>
        <taxon>Enterobacterales</taxon>
        <taxon>Enterobacteriaceae</taxon>
        <taxon>Pseudocitrobacter</taxon>
    </lineage>
</organism>